<sequence>MNRRQFVAATAAATLAAPFVRSAAAQTAGLAGPTQATAGVIDISERVTGYTVDSVRNHSINAYFVKGPQGTVAIDTLWRIPEAREALDGFPALTGRPTEDISAILITHMHSDHYGGLETYRAASGGAPAFATRTVHRVIANDEHGFYANRIEDFGADIPANIPVPEPGLADGVPFESGGLLIEPTVLRGNEALETTLLYLPEERVLFTADFVNNRTTPVFYQGEIDNWITQLKGLRTRFPEAETIAPGHGPVGDFDELVRDEIAYLETFRSLVEDELERGGGAVTAAGTQRIKDRIVDAFPDWRTSAGVPSRNRLIELNIDWTLRGWRIEGPGAGSPAEFREG</sequence>
<dbReference type="Proteomes" id="UP000594800">
    <property type="component" value="Chromosome"/>
</dbReference>
<comment type="subunit">
    <text evidence="5">Monomer.</text>
</comment>
<evidence type="ECO:0000256" key="4">
    <source>
        <dbReference type="ARBA" id="ARBA00005250"/>
    </source>
</evidence>
<name>A0A7S9LTY4_9RHOB</name>
<evidence type="ECO:0000256" key="5">
    <source>
        <dbReference type="ARBA" id="ARBA00011245"/>
    </source>
</evidence>
<keyword evidence="9" id="KW-0574">Periplasm</keyword>
<evidence type="ECO:0000256" key="8">
    <source>
        <dbReference type="ARBA" id="ARBA00022729"/>
    </source>
</evidence>
<dbReference type="SMART" id="SM00849">
    <property type="entry name" value="Lactamase_B"/>
    <property type="match status" value="1"/>
</dbReference>
<dbReference type="InterPro" id="IPR001018">
    <property type="entry name" value="Beta-lactamase_class-B_CS"/>
</dbReference>
<feature type="signal peptide" evidence="13">
    <location>
        <begin position="1"/>
        <end position="23"/>
    </location>
</feature>
<dbReference type="AlphaFoldDB" id="A0A7S9LTY4"/>
<dbReference type="InterPro" id="IPR036866">
    <property type="entry name" value="RibonucZ/Hydroxyglut_hydro"/>
</dbReference>
<dbReference type="InterPro" id="IPR001279">
    <property type="entry name" value="Metallo-B-lactamas"/>
</dbReference>
<accession>A0A7S9LTY4</accession>
<keyword evidence="10 15" id="KW-0378">Hydrolase</keyword>
<comment type="cofactor">
    <cofactor evidence="2">
        <name>Zn(2+)</name>
        <dbReference type="ChEBI" id="CHEBI:29105"/>
    </cofactor>
</comment>
<gene>
    <name evidence="15" type="ORF">I0K15_04110</name>
</gene>
<dbReference type="RefSeq" id="WP_196104155.1">
    <property type="nucleotide sequence ID" value="NZ_CP064942.1"/>
</dbReference>
<dbReference type="KEGG" id="poz:I0K15_04110"/>
<dbReference type="GO" id="GO:0046677">
    <property type="term" value="P:response to antibiotic"/>
    <property type="evidence" value="ECO:0007669"/>
    <property type="project" value="UniProtKB-KW"/>
</dbReference>
<keyword evidence="16" id="KW-1185">Reference proteome</keyword>
<reference evidence="15 16" key="1">
    <citation type="submission" date="2020-11" db="EMBL/GenBank/DDBJ databases">
        <title>Description of Pontivivens ytuae sp. nov. isolated from deep sea sediment of Mariana Trench.</title>
        <authorList>
            <person name="Wang Z."/>
            <person name="Sun Q.-L."/>
            <person name="Xu X.-D."/>
            <person name="Tang Y.-Z."/>
            <person name="Zhang J."/>
        </authorList>
    </citation>
    <scope>NUCLEOTIDE SEQUENCE [LARGE SCALE GENOMIC DNA]</scope>
    <source>
        <strain evidence="15 16">MT2928</strain>
    </source>
</reference>
<evidence type="ECO:0000256" key="13">
    <source>
        <dbReference type="SAM" id="SignalP"/>
    </source>
</evidence>
<evidence type="ECO:0000256" key="9">
    <source>
        <dbReference type="ARBA" id="ARBA00022764"/>
    </source>
</evidence>
<dbReference type="GO" id="GO:0017001">
    <property type="term" value="P:antibiotic catabolic process"/>
    <property type="evidence" value="ECO:0007669"/>
    <property type="project" value="InterPro"/>
</dbReference>
<evidence type="ECO:0000256" key="7">
    <source>
        <dbReference type="ARBA" id="ARBA00022723"/>
    </source>
</evidence>
<evidence type="ECO:0000256" key="3">
    <source>
        <dbReference type="ARBA" id="ARBA00004418"/>
    </source>
</evidence>
<keyword evidence="11" id="KW-0862">Zinc</keyword>
<dbReference type="GO" id="GO:0008270">
    <property type="term" value="F:zinc ion binding"/>
    <property type="evidence" value="ECO:0007669"/>
    <property type="project" value="InterPro"/>
</dbReference>
<dbReference type="PANTHER" id="PTHR42951">
    <property type="entry name" value="METALLO-BETA-LACTAMASE DOMAIN-CONTAINING"/>
    <property type="match status" value="1"/>
</dbReference>
<comment type="subcellular location">
    <subcellularLocation>
        <location evidence="3">Periplasm</location>
    </subcellularLocation>
</comment>
<evidence type="ECO:0000256" key="12">
    <source>
        <dbReference type="ARBA" id="ARBA00023251"/>
    </source>
</evidence>
<protein>
    <recommendedName>
        <fullName evidence="6">beta-lactamase</fullName>
        <ecNumber evidence="6">3.5.2.6</ecNumber>
    </recommendedName>
</protein>
<dbReference type="Gene3D" id="3.60.15.10">
    <property type="entry name" value="Ribonuclease Z/Hydroxyacylglutathione hydrolase-like"/>
    <property type="match status" value="1"/>
</dbReference>
<comment type="similarity">
    <text evidence="4">Belongs to the metallo-beta-lactamase superfamily. Class-B beta-lactamase family.</text>
</comment>
<evidence type="ECO:0000256" key="1">
    <source>
        <dbReference type="ARBA" id="ARBA00001526"/>
    </source>
</evidence>
<dbReference type="GO" id="GO:0042597">
    <property type="term" value="C:periplasmic space"/>
    <property type="evidence" value="ECO:0007669"/>
    <property type="project" value="UniProtKB-SubCell"/>
</dbReference>
<dbReference type="Pfam" id="PF00753">
    <property type="entry name" value="Lactamase_B"/>
    <property type="match status" value="1"/>
</dbReference>
<evidence type="ECO:0000256" key="11">
    <source>
        <dbReference type="ARBA" id="ARBA00022833"/>
    </source>
</evidence>
<feature type="chain" id="PRO_5032682422" description="beta-lactamase" evidence="13">
    <location>
        <begin position="24"/>
        <end position="343"/>
    </location>
</feature>
<keyword evidence="7" id="KW-0479">Metal-binding</keyword>
<dbReference type="PANTHER" id="PTHR42951:SF4">
    <property type="entry name" value="ACYL-COENZYME A THIOESTERASE MBLAC2"/>
    <property type="match status" value="1"/>
</dbReference>
<organism evidence="15 16">
    <name type="scientific">Pontivivens ytuae</name>
    <dbReference type="NCBI Taxonomy" id="2789856"/>
    <lineage>
        <taxon>Bacteria</taxon>
        <taxon>Pseudomonadati</taxon>
        <taxon>Pseudomonadota</taxon>
        <taxon>Alphaproteobacteria</taxon>
        <taxon>Rhodobacterales</taxon>
        <taxon>Paracoccaceae</taxon>
        <taxon>Pontivivens</taxon>
    </lineage>
</organism>
<proteinExistence type="inferred from homology"/>
<dbReference type="PROSITE" id="PS00743">
    <property type="entry name" value="BETA_LACTAMASE_B_1"/>
    <property type="match status" value="1"/>
</dbReference>
<evidence type="ECO:0000259" key="14">
    <source>
        <dbReference type="SMART" id="SM00849"/>
    </source>
</evidence>
<evidence type="ECO:0000313" key="15">
    <source>
        <dbReference type="EMBL" id="QPH54955.1"/>
    </source>
</evidence>
<dbReference type="SUPFAM" id="SSF56281">
    <property type="entry name" value="Metallo-hydrolase/oxidoreductase"/>
    <property type="match status" value="1"/>
</dbReference>
<keyword evidence="12" id="KW-0046">Antibiotic resistance</keyword>
<dbReference type="EMBL" id="CP064942">
    <property type="protein sequence ID" value="QPH54955.1"/>
    <property type="molecule type" value="Genomic_DNA"/>
</dbReference>
<dbReference type="EC" id="3.5.2.6" evidence="6"/>
<dbReference type="GO" id="GO:0008800">
    <property type="term" value="F:beta-lactamase activity"/>
    <property type="evidence" value="ECO:0007669"/>
    <property type="project" value="UniProtKB-EC"/>
</dbReference>
<comment type="catalytic activity">
    <reaction evidence="1">
        <text>a beta-lactam + H2O = a substituted beta-amino acid</text>
        <dbReference type="Rhea" id="RHEA:20401"/>
        <dbReference type="ChEBI" id="CHEBI:15377"/>
        <dbReference type="ChEBI" id="CHEBI:35627"/>
        <dbReference type="ChEBI" id="CHEBI:140347"/>
        <dbReference type="EC" id="3.5.2.6"/>
    </reaction>
</comment>
<feature type="domain" description="Metallo-beta-lactamase" evidence="14">
    <location>
        <begin position="59"/>
        <end position="249"/>
    </location>
</feature>
<evidence type="ECO:0000256" key="6">
    <source>
        <dbReference type="ARBA" id="ARBA00012865"/>
    </source>
</evidence>
<keyword evidence="8 13" id="KW-0732">Signal</keyword>
<evidence type="ECO:0000256" key="10">
    <source>
        <dbReference type="ARBA" id="ARBA00022801"/>
    </source>
</evidence>
<evidence type="ECO:0000313" key="16">
    <source>
        <dbReference type="Proteomes" id="UP000594800"/>
    </source>
</evidence>
<dbReference type="InterPro" id="IPR050855">
    <property type="entry name" value="NDM-1-like"/>
</dbReference>
<evidence type="ECO:0000256" key="2">
    <source>
        <dbReference type="ARBA" id="ARBA00001947"/>
    </source>
</evidence>